<sequence>MNKEHPKSSSFMDNIRHYNSMFAFTSMGGKQDKTVNVGRGPYCYRIQGQNLHKIATLLPAKGKPPKFAQLYITINLMRFVTGSTLSAPSHQHHQVQLSLTTS</sequence>
<evidence type="ECO:0000313" key="1">
    <source>
        <dbReference type="EMBL" id="PWA62908.1"/>
    </source>
</evidence>
<dbReference type="Proteomes" id="UP000245207">
    <property type="component" value="Unassembled WGS sequence"/>
</dbReference>
<comment type="caution">
    <text evidence="1">The sequence shown here is derived from an EMBL/GenBank/DDBJ whole genome shotgun (WGS) entry which is preliminary data.</text>
</comment>
<name>A0A2U1MNT8_ARTAN</name>
<gene>
    <name evidence="1" type="ORF">CTI12_AA360690</name>
</gene>
<keyword evidence="2" id="KW-1185">Reference proteome</keyword>
<proteinExistence type="predicted"/>
<evidence type="ECO:0000313" key="2">
    <source>
        <dbReference type="Proteomes" id="UP000245207"/>
    </source>
</evidence>
<protein>
    <submittedName>
        <fullName evidence="1">Uncharacterized protein</fullName>
    </submittedName>
</protein>
<dbReference type="PANTHER" id="PTHR45786:SF74">
    <property type="entry name" value="ATP-DEPENDENT DNA HELICASE"/>
    <property type="match status" value="1"/>
</dbReference>
<dbReference type="PANTHER" id="PTHR45786">
    <property type="entry name" value="DNA BINDING PROTEIN-LIKE"/>
    <property type="match status" value="1"/>
</dbReference>
<organism evidence="1 2">
    <name type="scientific">Artemisia annua</name>
    <name type="common">Sweet wormwood</name>
    <dbReference type="NCBI Taxonomy" id="35608"/>
    <lineage>
        <taxon>Eukaryota</taxon>
        <taxon>Viridiplantae</taxon>
        <taxon>Streptophyta</taxon>
        <taxon>Embryophyta</taxon>
        <taxon>Tracheophyta</taxon>
        <taxon>Spermatophyta</taxon>
        <taxon>Magnoliopsida</taxon>
        <taxon>eudicotyledons</taxon>
        <taxon>Gunneridae</taxon>
        <taxon>Pentapetalae</taxon>
        <taxon>asterids</taxon>
        <taxon>campanulids</taxon>
        <taxon>Asterales</taxon>
        <taxon>Asteraceae</taxon>
        <taxon>Asteroideae</taxon>
        <taxon>Anthemideae</taxon>
        <taxon>Artemisiinae</taxon>
        <taxon>Artemisia</taxon>
    </lineage>
</organism>
<dbReference type="OrthoDB" id="1937254at2759"/>
<reference evidence="1 2" key="1">
    <citation type="journal article" date="2018" name="Mol. Plant">
        <title>The genome of Artemisia annua provides insight into the evolution of Asteraceae family and artemisinin biosynthesis.</title>
        <authorList>
            <person name="Shen Q."/>
            <person name="Zhang L."/>
            <person name="Liao Z."/>
            <person name="Wang S."/>
            <person name="Yan T."/>
            <person name="Shi P."/>
            <person name="Liu M."/>
            <person name="Fu X."/>
            <person name="Pan Q."/>
            <person name="Wang Y."/>
            <person name="Lv Z."/>
            <person name="Lu X."/>
            <person name="Zhang F."/>
            <person name="Jiang W."/>
            <person name="Ma Y."/>
            <person name="Chen M."/>
            <person name="Hao X."/>
            <person name="Li L."/>
            <person name="Tang Y."/>
            <person name="Lv G."/>
            <person name="Zhou Y."/>
            <person name="Sun X."/>
            <person name="Brodelius P.E."/>
            <person name="Rose J.K.C."/>
            <person name="Tang K."/>
        </authorList>
    </citation>
    <scope>NUCLEOTIDE SEQUENCE [LARGE SCALE GENOMIC DNA]</scope>
    <source>
        <strain evidence="2">cv. Huhao1</strain>
        <tissue evidence="1">Leaf</tissue>
    </source>
</reference>
<dbReference type="EMBL" id="PKPP01004756">
    <property type="protein sequence ID" value="PWA62908.1"/>
    <property type="molecule type" value="Genomic_DNA"/>
</dbReference>
<dbReference type="AlphaFoldDB" id="A0A2U1MNT8"/>
<accession>A0A2U1MNT8</accession>
<dbReference type="STRING" id="35608.A0A2U1MNT8"/>